<keyword evidence="4 6" id="KW-1133">Transmembrane helix</keyword>
<dbReference type="AlphaFoldDB" id="A0A239H700"/>
<keyword evidence="3 6" id="KW-0812">Transmembrane</keyword>
<proteinExistence type="predicted"/>
<feature type="transmembrane region" description="Helical" evidence="6">
    <location>
        <begin position="400"/>
        <end position="417"/>
    </location>
</feature>
<feature type="transmembrane region" description="Helical" evidence="6">
    <location>
        <begin position="43"/>
        <end position="64"/>
    </location>
</feature>
<name>A0A239H700_9PSED</name>
<keyword evidence="8" id="KW-1185">Reference proteome</keyword>
<evidence type="ECO:0000256" key="3">
    <source>
        <dbReference type="ARBA" id="ARBA00022692"/>
    </source>
</evidence>
<evidence type="ECO:0000256" key="2">
    <source>
        <dbReference type="ARBA" id="ARBA00022475"/>
    </source>
</evidence>
<feature type="transmembrane region" description="Helical" evidence="6">
    <location>
        <begin position="423"/>
        <end position="445"/>
    </location>
</feature>
<dbReference type="PANTHER" id="PTHR42770">
    <property type="entry name" value="AMINO ACID TRANSPORTER-RELATED"/>
    <property type="match status" value="1"/>
</dbReference>
<feature type="transmembrane region" description="Helical" evidence="6">
    <location>
        <begin position="288"/>
        <end position="313"/>
    </location>
</feature>
<dbReference type="InterPro" id="IPR050367">
    <property type="entry name" value="APC_superfamily"/>
</dbReference>
<reference evidence="8" key="1">
    <citation type="submission" date="2017-06" db="EMBL/GenBank/DDBJ databases">
        <authorList>
            <person name="Varghese N."/>
            <person name="Submissions S."/>
        </authorList>
    </citation>
    <scope>NUCLEOTIDE SEQUENCE [LARGE SCALE GENOMIC DNA]</scope>
    <source>
        <strain evidence="8">CIP 108523</strain>
    </source>
</reference>
<accession>A0A239H700</accession>
<feature type="transmembrane region" description="Helical" evidence="6">
    <location>
        <begin position="162"/>
        <end position="183"/>
    </location>
</feature>
<dbReference type="GO" id="GO:0022857">
    <property type="term" value="F:transmembrane transporter activity"/>
    <property type="evidence" value="ECO:0007669"/>
    <property type="project" value="InterPro"/>
</dbReference>
<keyword evidence="2" id="KW-1003">Cell membrane</keyword>
<dbReference type="EMBL" id="FZOG01000004">
    <property type="protein sequence ID" value="SNS76925.1"/>
    <property type="molecule type" value="Genomic_DNA"/>
</dbReference>
<feature type="transmembrane region" description="Helical" evidence="6">
    <location>
        <begin position="195"/>
        <end position="215"/>
    </location>
</feature>
<evidence type="ECO:0000313" key="7">
    <source>
        <dbReference type="EMBL" id="SNS76925.1"/>
    </source>
</evidence>
<gene>
    <name evidence="7" type="ORF">SAMN05216255_3316</name>
</gene>
<keyword evidence="5 6" id="KW-0472">Membrane</keyword>
<evidence type="ECO:0000256" key="6">
    <source>
        <dbReference type="SAM" id="Phobius"/>
    </source>
</evidence>
<feature type="transmembrane region" description="Helical" evidence="6">
    <location>
        <begin position="236"/>
        <end position="255"/>
    </location>
</feature>
<dbReference type="InterPro" id="IPR002293">
    <property type="entry name" value="AA/rel_permease1"/>
</dbReference>
<organism evidence="7 8">
    <name type="scientific">Pseudomonas segetis</name>
    <dbReference type="NCBI Taxonomy" id="298908"/>
    <lineage>
        <taxon>Bacteria</taxon>
        <taxon>Pseudomonadati</taxon>
        <taxon>Pseudomonadota</taxon>
        <taxon>Gammaproteobacteria</taxon>
        <taxon>Pseudomonadales</taxon>
        <taxon>Pseudomonadaceae</taxon>
        <taxon>Pseudomonas</taxon>
    </lineage>
</organism>
<dbReference type="PANTHER" id="PTHR42770:SF7">
    <property type="entry name" value="MEMBRANE PROTEIN"/>
    <property type="match status" value="1"/>
</dbReference>
<comment type="subcellular location">
    <subcellularLocation>
        <location evidence="1">Cell membrane</location>
        <topology evidence="1">Multi-pass membrane protein</topology>
    </subcellularLocation>
</comment>
<dbReference type="Pfam" id="PF13520">
    <property type="entry name" value="AA_permease_2"/>
    <property type="match status" value="1"/>
</dbReference>
<evidence type="ECO:0000256" key="1">
    <source>
        <dbReference type="ARBA" id="ARBA00004651"/>
    </source>
</evidence>
<evidence type="ECO:0000256" key="5">
    <source>
        <dbReference type="ARBA" id="ARBA00023136"/>
    </source>
</evidence>
<protein>
    <submittedName>
        <fullName evidence="7">Amino acid/polyamine/organocation transporter, APC superfamily</fullName>
    </submittedName>
</protein>
<dbReference type="Proteomes" id="UP000242915">
    <property type="component" value="Unassembled WGS sequence"/>
</dbReference>
<feature type="transmembrane region" description="Helical" evidence="6">
    <location>
        <begin position="135"/>
        <end position="155"/>
    </location>
</feature>
<evidence type="ECO:0000313" key="8">
    <source>
        <dbReference type="Proteomes" id="UP000242915"/>
    </source>
</evidence>
<sequence>MSNNKKFARVLGSTDVIALAFGAMVGWGWVVLAGTMISNAGTGGTMLAFAIGGTAVIMIGLAYAELAAAMPQNGGEHVYAHRALGAGASFFCTWAIILGYVSVVAFEAVALPTVLEELIPGYKVGLMYSIAGWEVYFTWALVGIVGAIGMTWLNIRGVKSSALFQAVITVLILAVGIMLISGSLFNGSSANTEPLFIGGVGGVFSVIIMTPFLFVGFDVIPQAAEEIDLPFRKIGIILIVSVLMAVAWYILIMYATGRALDVQALAGSKLATADAATAVLGGSWAGKLLVLAGLGGILTSWNAFLIGGSRAVYAMAEAKMLPAFLAKLHPTYKTPVNAILLIGALSIIAPLFGRQALVWLVDAGGLGIVVAYAMVALSFIVLRRNEPDMERPFRAGRGPWVGYVALLLSLGLVLLYTPVSPSALLPVEWLLVGVWAVLGAVLYGYSCKVYGSVEIGH</sequence>
<dbReference type="GO" id="GO:0005886">
    <property type="term" value="C:plasma membrane"/>
    <property type="evidence" value="ECO:0007669"/>
    <property type="project" value="UniProtKB-SubCell"/>
</dbReference>
<feature type="transmembrane region" description="Helical" evidence="6">
    <location>
        <begin position="358"/>
        <end position="380"/>
    </location>
</feature>
<feature type="transmembrane region" description="Helical" evidence="6">
    <location>
        <begin position="16"/>
        <end position="37"/>
    </location>
</feature>
<feature type="transmembrane region" description="Helical" evidence="6">
    <location>
        <begin position="84"/>
        <end position="115"/>
    </location>
</feature>
<feature type="transmembrane region" description="Helical" evidence="6">
    <location>
        <begin position="334"/>
        <end position="352"/>
    </location>
</feature>
<dbReference type="Gene3D" id="1.20.1740.10">
    <property type="entry name" value="Amino acid/polyamine transporter I"/>
    <property type="match status" value="1"/>
</dbReference>
<dbReference type="RefSeq" id="WP_089360569.1">
    <property type="nucleotide sequence ID" value="NZ_FZOG01000004.1"/>
</dbReference>
<dbReference type="PIRSF" id="PIRSF006060">
    <property type="entry name" value="AA_transporter"/>
    <property type="match status" value="1"/>
</dbReference>
<evidence type="ECO:0000256" key="4">
    <source>
        <dbReference type="ARBA" id="ARBA00022989"/>
    </source>
</evidence>